<feature type="compositionally biased region" description="Polar residues" evidence="1">
    <location>
        <begin position="86"/>
        <end position="97"/>
    </location>
</feature>
<dbReference type="Proteomes" id="UP000593575">
    <property type="component" value="Unassembled WGS sequence"/>
</dbReference>
<dbReference type="AlphaFoldDB" id="A0A7J9IFM9"/>
<evidence type="ECO:0000313" key="2">
    <source>
        <dbReference type="EMBL" id="MBA0820917.1"/>
    </source>
</evidence>
<evidence type="ECO:0000256" key="1">
    <source>
        <dbReference type="SAM" id="MobiDB-lite"/>
    </source>
</evidence>
<organism evidence="2 3">
    <name type="scientific">Gossypium armourianum</name>
    <dbReference type="NCBI Taxonomy" id="34283"/>
    <lineage>
        <taxon>Eukaryota</taxon>
        <taxon>Viridiplantae</taxon>
        <taxon>Streptophyta</taxon>
        <taxon>Embryophyta</taxon>
        <taxon>Tracheophyta</taxon>
        <taxon>Spermatophyta</taxon>
        <taxon>Magnoliopsida</taxon>
        <taxon>eudicotyledons</taxon>
        <taxon>Gunneridae</taxon>
        <taxon>Pentapetalae</taxon>
        <taxon>rosids</taxon>
        <taxon>malvids</taxon>
        <taxon>Malvales</taxon>
        <taxon>Malvaceae</taxon>
        <taxon>Malvoideae</taxon>
        <taxon>Gossypium</taxon>
    </lineage>
</organism>
<reference evidence="2 3" key="1">
    <citation type="journal article" date="2019" name="Genome Biol. Evol.">
        <title>Insights into the evolution of the New World diploid cottons (Gossypium, subgenus Houzingenia) based on genome sequencing.</title>
        <authorList>
            <person name="Grover C.E."/>
            <person name="Arick M.A. 2nd"/>
            <person name="Thrash A."/>
            <person name="Conover J.L."/>
            <person name="Sanders W.S."/>
            <person name="Peterson D.G."/>
            <person name="Frelichowski J.E."/>
            <person name="Scheffler J.A."/>
            <person name="Scheffler B.E."/>
            <person name="Wendel J.F."/>
        </authorList>
    </citation>
    <scope>NUCLEOTIDE SEQUENCE [LARGE SCALE GENOMIC DNA]</scope>
    <source>
        <strain evidence="2">6</strain>
        <tissue evidence="2">Leaf</tissue>
    </source>
</reference>
<feature type="compositionally biased region" description="Basic and acidic residues" evidence="1">
    <location>
        <begin position="56"/>
        <end position="66"/>
    </location>
</feature>
<protein>
    <submittedName>
        <fullName evidence="2">Uncharacterized protein</fullName>
    </submittedName>
</protein>
<feature type="region of interest" description="Disordered" evidence="1">
    <location>
        <begin position="83"/>
        <end position="112"/>
    </location>
</feature>
<feature type="region of interest" description="Disordered" evidence="1">
    <location>
        <begin position="323"/>
        <end position="348"/>
    </location>
</feature>
<feature type="region of interest" description="Disordered" evidence="1">
    <location>
        <begin position="24"/>
        <end position="66"/>
    </location>
</feature>
<dbReference type="EMBL" id="JABFAE010000001">
    <property type="protein sequence ID" value="MBA0820917.1"/>
    <property type="molecule type" value="Genomic_DNA"/>
</dbReference>
<name>A0A7J9IFM9_9ROSI</name>
<dbReference type="PANTHER" id="PTHR31115">
    <property type="entry name" value="OS05G0107300 PROTEIN"/>
    <property type="match status" value="1"/>
</dbReference>
<feature type="region of interest" description="Disordered" evidence="1">
    <location>
        <begin position="126"/>
        <end position="213"/>
    </location>
</feature>
<accession>A0A7J9IFM9</accession>
<feature type="compositionally biased region" description="Polar residues" evidence="1">
    <location>
        <begin position="43"/>
        <end position="55"/>
    </location>
</feature>
<evidence type="ECO:0000313" key="3">
    <source>
        <dbReference type="Proteomes" id="UP000593575"/>
    </source>
</evidence>
<keyword evidence="3" id="KW-1185">Reference proteome</keyword>
<proteinExistence type="predicted"/>
<comment type="caution">
    <text evidence="2">The sequence shown here is derived from an EMBL/GenBank/DDBJ whole genome shotgun (WGS) entry which is preliminary data.</text>
</comment>
<gene>
    <name evidence="2" type="ORF">Goarm_017806</name>
</gene>
<dbReference type="PANTHER" id="PTHR31115:SF3">
    <property type="entry name" value="EXPRESSED PROTEIN"/>
    <property type="match status" value="1"/>
</dbReference>
<sequence length="366" mass="39241">MPPILDFLLINKLTCYRSGISNGSAGVGKSEGISLPTGLGPRSSVSRTDLDNSSLRIDKRDRPVASDKERVNLRAVNKMSVRDEFNSASPTSNTKMNASIRGPRSGSGVAPKLSPVVHRTASNDWELSHCTNKPPTAGGVNNRKRTISTQSSSPPVAHWASQRPQKSSRSARRTNLVPVLSNNDETPLLDTVSDMPGNEIGSGYSRRLSSGSPQQVKLKGDALSSAALSESEESGAAEIKCKGKVTKFDEIDEKAGQNVQKVSNLILPSRKNKLINGEDIGDGVRRQGRTGRGITTTRSLMPMTVEKYGNVGTAKQLRSARLGLDKAESKAGRPPTRKLTDRKPYARQKHAAINAAADLLGSYTSS</sequence>
<feature type="compositionally biased region" description="Low complexity" evidence="1">
    <location>
        <begin position="201"/>
        <end position="212"/>
    </location>
</feature>